<sequence>MTAMKASPGYVNNTYWYPDSGATNHVTSDLNNLTFGIEYHGNNKIHMGNGEGPSHRKLLLWGNLHKGLYQFNPTKQQTSNASDHSSNICVTN</sequence>
<organism evidence="2 3">
    <name type="scientific">Vitis vinifera</name>
    <name type="common">Grape</name>
    <dbReference type="NCBI Taxonomy" id="29760"/>
    <lineage>
        <taxon>Eukaryota</taxon>
        <taxon>Viridiplantae</taxon>
        <taxon>Streptophyta</taxon>
        <taxon>Embryophyta</taxon>
        <taxon>Tracheophyta</taxon>
        <taxon>Spermatophyta</taxon>
        <taxon>Magnoliopsida</taxon>
        <taxon>eudicotyledons</taxon>
        <taxon>Gunneridae</taxon>
        <taxon>Pentapetalae</taxon>
        <taxon>rosids</taxon>
        <taxon>Vitales</taxon>
        <taxon>Vitaceae</taxon>
        <taxon>Viteae</taxon>
        <taxon>Vitis</taxon>
    </lineage>
</organism>
<evidence type="ECO:0000256" key="1">
    <source>
        <dbReference type="SAM" id="MobiDB-lite"/>
    </source>
</evidence>
<dbReference type="AlphaFoldDB" id="A0A438IQW5"/>
<feature type="region of interest" description="Disordered" evidence="1">
    <location>
        <begin position="72"/>
        <end position="92"/>
    </location>
</feature>
<dbReference type="EMBL" id="QGNW01000090">
    <property type="protein sequence ID" value="RVW98995.1"/>
    <property type="molecule type" value="Genomic_DNA"/>
</dbReference>
<reference evidence="2 3" key="1">
    <citation type="journal article" date="2018" name="PLoS Genet.">
        <title>Population sequencing reveals clonal diversity and ancestral inbreeding in the grapevine cultivar Chardonnay.</title>
        <authorList>
            <person name="Roach M.J."/>
            <person name="Johnson D.L."/>
            <person name="Bohlmann J."/>
            <person name="van Vuuren H.J."/>
            <person name="Jones S.J."/>
            <person name="Pretorius I.S."/>
            <person name="Schmidt S.A."/>
            <person name="Borneman A.R."/>
        </authorList>
    </citation>
    <scope>NUCLEOTIDE SEQUENCE [LARGE SCALE GENOMIC DNA]</scope>
    <source>
        <strain evidence="3">cv. Chardonnay</strain>
        <tissue evidence="2">Leaf</tissue>
    </source>
</reference>
<dbReference type="Proteomes" id="UP000288805">
    <property type="component" value="Unassembled WGS sequence"/>
</dbReference>
<accession>A0A438IQW5</accession>
<gene>
    <name evidence="2" type="ORF">CK203_033838</name>
</gene>
<comment type="caution">
    <text evidence="2">The sequence shown here is derived from an EMBL/GenBank/DDBJ whole genome shotgun (WGS) entry which is preliminary data.</text>
</comment>
<name>A0A438IQW5_VITVI</name>
<protein>
    <submittedName>
        <fullName evidence="2">Uncharacterized protein</fullName>
    </submittedName>
</protein>
<evidence type="ECO:0000313" key="2">
    <source>
        <dbReference type="EMBL" id="RVW98995.1"/>
    </source>
</evidence>
<proteinExistence type="predicted"/>
<evidence type="ECO:0000313" key="3">
    <source>
        <dbReference type="Proteomes" id="UP000288805"/>
    </source>
</evidence>